<dbReference type="EMBL" id="NOKQ01000204">
    <property type="protein sequence ID" value="OZS78156.1"/>
    <property type="molecule type" value="Genomic_DNA"/>
</dbReference>
<dbReference type="InterPro" id="IPR010016">
    <property type="entry name" value="PxpB"/>
</dbReference>
<accession>A0A264W3J3</accession>
<dbReference type="Gene3D" id="2.40.100.10">
    <property type="entry name" value="Cyclophilin-like"/>
    <property type="match status" value="1"/>
</dbReference>
<dbReference type="InterPro" id="IPR029000">
    <property type="entry name" value="Cyclophilin-like_dom_sf"/>
</dbReference>
<name>A0A264W3J3_9BACL</name>
<proteinExistence type="predicted"/>
<evidence type="ECO:0000256" key="2">
    <source>
        <dbReference type="ARBA" id="ARBA00022801"/>
    </source>
</evidence>
<gene>
    <name evidence="5" type="ORF">CF394_07955</name>
</gene>
<reference evidence="5 6" key="1">
    <citation type="submission" date="2017-07" db="EMBL/GenBank/DDBJ databases">
        <title>Tetzosporium hominis gen.nov. sp.nov.</title>
        <authorList>
            <person name="Tetz G."/>
            <person name="Tetz V."/>
        </authorList>
    </citation>
    <scope>NUCLEOTIDE SEQUENCE [LARGE SCALE GENOMIC DNA]</scope>
    <source>
        <strain evidence="5 6">VT-49</strain>
    </source>
</reference>
<dbReference type="RefSeq" id="WP_094942823.1">
    <property type="nucleotide sequence ID" value="NZ_NOKQ01000204.1"/>
</dbReference>
<dbReference type="NCBIfam" id="TIGR00370">
    <property type="entry name" value="5-oxoprolinase subunit PxpB"/>
    <property type="match status" value="1"/>
</dbReference>
<dbReference type="InterPro" id="IPR003833">
    <property type="entry name" value="CT_C_D"/>
</dbReference>
<evidence type="ECO:0000313" key="6">
    <source>
        <dbReference type="Proteomes" id="UP000217065"/>
    </source>
</evidence>
<dbReference type="PANTHER" id="PTHR34698:SF2">
    <property type="entry name" value="5-OXOPROLINASE SUBUNIT B"/>
    <property type="match status" value="1"/>
</dbReference>
<evidence type="ECO:0000313" key="5">
    <source>
        <dbReference type="EMBL" id="OZS78156.1"/>
    </source>
</evidence>
<dbReference type="SUPFAM" id="SSF50891">
    <property type="entry name" value="Cyclophilin-like"/>
    <property type="match status" value="1"/>
</dbReference>
<keyword evidence="6" id="KW-1185">Reference proteome</keyword>
<dbReference type="AlphaFoldDB" id="A0A264W3J3"/>
<protein>
    <recommendedName>
        <fullName evidence="4">Carboxyltransferase domain-containing protein</fullName>
    </recommendedName>
</protein>
<comment type="caution">
    <text evidence="5">The sequence shown here is derived from an EMBL/GenBank/DDBJ whole genome shotgun (WGS) entry which is preliminary data.</text>
</comment>
<dbReference type="GO" id="GO:0005524">
    <property type="term" value="F:ATP binding"/>
    <property type="evidence" value="ECO:0007669"/>
    <property type="project" value="UniProtKB-KW"/>
</dbReference>
<evidence type="ECO:0000259" key="4">
    <source>
        <dbReference type="SMART" id="SM00796"/>
    </source>
</evidence>
<keyword evidence="3" id="KW-0067">ATP-binding</keyword>
<dbReference type="SMART" id="SM00796">
    <property type="entry name" value="AHS1"/>
    <property type="match status" value="1"/>
</dbReference>
<dbReference type="Proteomes" id="UP000217065">
    <property type="component" value="Unassembled WGS sequence"/>
</dbReference>
<feature type="domain" description="Carboxyltransferase" evidence="4">
    <location>
        <begin position="1"/>
        <end position="202"/>
    </location>
</feature>
<evidence type="ECO:0000256" key="3">
    <source>
        <dbReference type="ARBA" id="ARBA00022840"/>
    </source>
</evidence>
<keyword evidence="2" id="KW-0378">Hydrolase</keyword>
<keyword evidence="1" id="KW-0547">Nucleotide-binding</keyword>
<dbReference type="PANTHER" id="PTHR34698">
    <property type="entry name" value="5-OXOPROLINASE SUBUNIT B"/>
    <property type="match status" value="1"/>
</dbReference>
<sequence>MHSFWLSEECWILRLEEAADTEQRIRQIEATIQKDYGEEIVETVSTTQSIGVYIKPSISTDRLEELPELWRDVAKQKVIEQAVVRNVVQIPVVYGGEEGPDLEIVAEHAGLTPQEVIELHTSVIYPVRMIGFAPGFPYLSGLPEAIHAPRKTTPRSSIPAGSVGIAGGQTGVYSISTPGGWQIIGRTTIALFLPDQQPPSLVQAGDAIQFVAVERGEEYA</sequence>
<dbReference type="GO" id="GO:0016787">
    <property type="term" value="F:hydrolase activity"/>
    <property type="evidence" value="ECO:0007669"/>
    <property type="project" value="UniProtKB-KW"/>
</dbReference>
<dbReference type="Pfam" id="PF02682">
    <property type="entry name" value="CT_C_D"/>
    <property type="match status" value="1"/>
</dbReference>
<organism evidence="5 6">
    <name type="scientific">Tetzosporium hominis</name>
    <dbReference type="NCBI Taxonomy" id="2020506"/>
    <lineage>
        <taxon>Bacteria</taxon>
        <taxon>Bacillati</taxon>
        <taxon>Bacillota</taxon>
        <taxon>Bacilli</taxon>
        <taxon>Bacillales</taxon>
        <taxon>Caryophanaceae</taxon>
        <taxon>Tetzosporium</taxon>
    </lineage>
</organism>
<evidence type="ECO:0000256" key="1">
    <source>
        <dbReference type="ARBA" id="ARBA00022741"/>
    </source>
</evidence>
<dbReference type="OrthoDB" id="9778567at2"/>